<comment type="caution">
    <text evidence="2">The sequence shown here is derived from an EMBL/GenBank/DDBJ whole genome shotgun (WGS) entry which is preliminary data.</text>
</comment>
<organism evidence="2 3">
    <name type="scientific">Bythopirellula polymerisocia</name>
    <dbReference type="NCBI Taxonomy" id="2528003"/>
    <lineage>
        <taxon>Bacteria</taxon>
        <taxon>Pseudomonadati</taxon>
        <taxon>Planctomycetota</taxon>
        <taxon>Planctomycetia</taxon>
        <taxon>Pirellulales</taxon>
        <taxon>Lacipirellulaceae</taxon>
        <taxon>Bythopirellula</taxon>
    </lineage>
</organism>
<dbReference type="EMBL" id="SJPS01000011">
    <property type="protein sequence ID" value="TWU21261.1"/>
    <property type="molecule type" value="Genomic_DNA"/>
</dbReference>
<name>A0A5C6CCR3_9BACT</name>
<feature type="signal peptide" evidence="1">
    <location>
        <begin position="1"/>
        <end position="26"/>
    </location>
</feature>
<feature type="chain" id="PRO_5022789010" evidence="1">
    <location>
        <begin position="27"/>
        <end position="80"/>
    </location>
</feature>
<dbReference type="AlphaFoldDB" id="A0A5C6CCR3"/>
<evidence type="ECO:0000256" key="1">
    <source>
        <dbReference type="SAM" id="SignalP"/>
    </source>
</evidence>
<sequence length="80" mass="9094" precursor="true">MKSLGLFGAALLVGGLLLGEANDASAQGYYYARRPVAYPVPSYSYYGGWYPGSYQNLYGNYGSYHVMTPYWNGGYRYRYW</sequence>
<evidence type="ECO:0000313" key="3">
    <source>
        <dbReference type="Proteomes" id="UP000318437"/>
    </source>
</evidence>
<dbReference type="Proteomes" id="UP000318437">
    <property type="component" value="Unassembled WGS sequence"/>
</dbReference>
<keyword evidence="1" id="KW-0732">Signal</keyword>
<dbReference type="RefSeq" id="WP_146452902.1">
    <property type="nucleotide sequence ID" value="NZ_SJPS01000011.1"/>
</dbReference>
<protein>
    <submittedName>
        <fullName evidence="2">Uncharacterized protein</fullName>
    </submittedName>
</protein>
<accession>A0A5C6CCR3</accession>
<keyword evidence="3" id="KW-1185">Reference proteome</keyword>
<gene>
    <name evidence="2" type="ORF">Pla144_46700</name>
</gene>
<proteinExistence type="predicted"/>
<reference evidence="2 3" key="1">
    <citation type="submission" date="2019-02" db="EMBL/GenBank/DDBJ databases">
        <title>Deep-cultivation of Planctomycetes and their phenomic and genomic characterization uncovers novel biology.</title>
        <authorList>
            <person name="Wiegand S."/>
            <person name="Jogler M."/>
            <person name="Boedeker C."/>
            <person name="Pinto D."/>
            <person name="Vollmers J."/>
            <person name="Rivas-Marin E."/>
            <person name="Kohn T."/>
            <person name="Peeters S.H."/>
            <person name="Heuer A."/>
            <person name="Rast P."/>
            <person name="Oberbeckmann S."/>
            <person name="Bunk B."/>
            <person name="Jeske O."/>
            <person name="Meyerdierks A."/>
            <person name="Storesund J.E."/>
            <person name="Kallscheuer N."/>
            <person name="Luecker S."/>
            <person name="Lage O.M."/>
            <person name="Pohl T."/>
            <person name="Merkel B.J."/>
            <person name="Hornburger P."/>
            <person name="Mueller R.-W."/>
            <person name="Bruemmer F."/>
            <person name="Labrenz M."/>
            <person name="Spormann A.M."/>
            <person name="Op Den Camp H."/>
            <person name="Overmann J."/>
            <person name="Amann R."/>
            <person name="Jetten M.S.M."/>
            <person name="Mascher T."/>
            <person name="Medema M.H."/>
            <person name="Devos D.P."/>
            <person name="Kaster A.-K."/>
            <person name="Ovreas L."/>
            <person name="Rohde M."/>
            <person name="Galperin M.Y."/>
            <person name="Jogler C."/>
        </authorList>
    </citation>
    <scope>NUCLEOTIDE SEQUENCE [LARGE SCALE GENOMIC DNA]</scope>
    <source>
        <strain evidence="2 3">Pla144</strain>
    </source>
</reference>
<evidence type="ECO:0000313" key="2">
    <source>
        <dbReference type="EMBL" id="TWU21261.1"/>
    </source>
</evidence>